<organism evidence="3 4">
    <name type="scientific">Streptomyces lateritius</name>
    <dbReference type="NCBI Taxonomy" id="67313"/>
    <lineage>
        <taxon>Bacteria</taxon>
        <taxon>Bacillati</taxon>
        <taxon>Actinomycetota</taxon>
        <taxon>Actinomycetes</taxon>
        <taxon>Kitasatosporales</taxon>
        <taxon>Streptomycetaceae</taxon>
        <taxon>Streptomyces</taxon>
    </lineage>
</organism>
<gene>
    <name evidence="3" type="ORF">ACF05T_22090</name>
</gene>
<comment type="caution">
    <text evidence="3">The sequence shown here is derived from an EMBL/GenBank/DDBJ whole genome shotgun (WGS) entry which is preliminary data.</text>
</comment>
<dbReference type="SUPFAM" id="SSF81296">
    <property type="entry name" value="E set domains"/>
    <property type="match status" value="1"/>
</dbReference>
<dbReference type="RefSeq" id="WP_391935868.1">
    <property type="nucleotide sequence ID" value="NZ_JBIBSM010000012.1"/>
</dbReference>
<proteinExistence type="predicted"/>
<comment type="subcellular location">
    <subcellularLocation>
        <location evidence="1">Cytoplasm</location>
    </subcellularLocation>
</comment>
<dbReference type="InterPro" id="IPR000406">
    <property type="entry name" value="Rho_GDI"/>
</dbReference>
<evidence type="ECO:0000313" key="4">
    <source>
        <dbReference type="Proteomes" id="UP001603013"/>
    </source>
</evidence>
<keyword evidence="4" id="KW-1185">Reference proteome</keyword>
<dbReference type="PANTHER" id="PTHR10980">
    <property type="entry name" value="RHO GDP-DISSOCIATION INHIBITOR"/>
    <property type="match status" value="1"/>
</dbReference>
<dbReference type="Pfam" id="PF02115">
    <property type="entry name" value="Rho_GDI"/>
    <property type="match status" value="1"/>
</dbReference>
<dbReference type="EMBL" id="JBIBSM010000012">
    <property type="protein sequence ID" value="MFF8278778.1"/>
    <property type="molecule type" value="Genomic_DNA"/>
</dbReference>
<evidence type="ECO:0000313" key="3">
    <source>
        <dbReference type="EMBL" id="MFF8278778.1"/>
    </source>
</evidence>
<dbReference type="Gene3D" id="2.70.50.30">
    <property type="entry name" value="Coagulation Factor XIII, subunit A, domain 1"/>
    <property type="match status" value="1"/>
</dbReference>
<dbReference type="PANTHER" id="PTHR10980:SF3">
    <property type="entry name" value="LD16419P"/>
    <property type="match status" value="1"/>
</dbReference>
<dbReference type="InterPro" id="IPR024792">
    <property type="entry name" value="RhoGDI_dom_sf"/>
</dbReference>
<protein>
    <submittedName>
        <fullName evidence="3">Uncharacterized protein</fullName>
    </submittedName>
</protein>
<name>A0ABW6YG01_9ACTN</name>
<reference evidence="3 4" key="1">
    <citation type="submission" date="2024-10" db="EMBL/GenBank/DDBJ databases">
        <title>The Natural Products Discovery Center: Release of the First 8490 Sequenced Strains for Exploring Actinobacteria Biosynthetic Diversity.</title>
        <authorList>
            <person name="Kalkreuter E."/>
            <person name="Kautsar S.A."/>
            <person name="Yang D."/>
            <person name="Bader C.D."/>
            <person name="Teijaro C.N."/>
            <person name="Fluegel L."/>
            <person name="Davis C.M."/>
            <person name="Simpson J.R."/>
            <person name="Lauterbach L."/>
            <person name="Steele A.D."/>
            <person name="Gui C."/>
            <person name="Meng S."/>
            <person name="Li G."/>
            <person name="Viehrig K."/>
            <person name="Ye F."/>
            <person name="Su P."/>
            <person name="Kiefer A.F."/>
            <person name="Nichols A."/>
            <person name="Cepeda A.J."/>
            <person name="Yan W."/>
            <person name="Fan B."/>
            <person name="Jiang Y."/>
            <person name="Adhikari A."/>
            <person name="Zheng C.-J."/>
            <person name="Schuster L."/>
            <person name="Cowan T.M."/>
            <person name="Smanski M.J."/>
            <person name="Chevrette M.G."/>
            <person name="De Carvalho L.P.S."/>
            <person name="Shen B."/>
        </authorList>
    </citation>
    <scope>NUCLEOTIDE SEQUENCE [LARGE SCALE GENOMIC DNA]</scope>
    <source>
        <strain evidence="3 4">NPDC015755</strain>
    </source>
</reference>
<dbReference type="Proteomes" id="UP001603013">
    <property type="component" value="Unassembled WGS sequence"/>
</dbReference>
<evidence type="ECO:0000256" key="2">
    <source>
        <dbReference type="ARBA" id="ARBA00022490"/>
    </source>
</evidence>
<sequence length="157" mass="17219">MSEHSVASVADAATTVPTHEGRTVRLLGLALQFPGREDIFVPVPPKGATPAPFTLKEGTECRAVVRFHVDGPSVTGLKVIDVRSMSGVEIGGREVMLGDFRRGGPYELALPPERVPSGPRARGIYDVYAALIDAEGRVLDRHDYRFEVKRDWEKPVR</sequence>
<dbReference type="InterPro" id="IPR014756">
    <property type="entry name" value="Ig_E-set"/>
</dbReference>
<evidence type="ECO:0000256" key="1">
    <source>
        <dbReference type="ARBA" id="ARBA00004496"/>
    </source>
</evidence>
<keyword evidence="2" id="KW-0963">Cytoplasm</keyword>
<accession>A0ABW6YG01</accession>